<feature type="chain" id="PRO_5035479688" evidence="1">
    <location>
        <begin position="22"/>
        <end position="135"/>
    </location>
</feature>
<protein>
    <submittedName>
        <fullName evidence="2">Uncharacterized protein</fullName>
    </submittedName>
</protein>
<keyword evidence="1" id="KW-0732">Signal</keyword>
<sequence>MANMKNLFLGLALLVLSEVHAEDVLDNSCKELIKIENLNKACCKQRTVWIDGESPEFERCKNIKNDTKEGLCAYIVCAYEELGFIKDGKILNDILPKNASKDPFFTGLKRRCFGGDNLPITLTKCENVAALAVCM</sequence>
<dbReference type="EMBL" id="OV170225">
    <property type="protein sequence ID" value="CAH0726137.1"/>
    <property type="molecule type" value="Genomic_DNA"/>
</dbReference>
<evidence type="ECO:0000313" key="3">
    <source>
        <dbReference type="Proteomes" id="UP000838878"/>
    </source>
</evidence>
<reference evidence="2" key="1">
    <citation type="submission" date="2021-12" db="EMBL/GenBank/DDBJ databases">
        <authorList>
            <person name="Martin H S."/>
        </authorList>
    </citation>
    <scope>NUCLEOTIDE SEQUENCE</scope>
</reference>
<gene>
    <name evidence="2" type="ORF">BINO364_LOCUS11635</name>
</gene>
<evidence type="ECO:0000313" key="2">
    <source>
        <dbReference type="EMBL" id="CAH0726137.1"/>
    </source>
</evidence>
<dbReference type="AlphaFoldDB" id="A0A8J9V6G6"/>
<proteinExistence type="predicted"/>
<name>A0A8J9V6G6_9NEOP</name>
<organism evidence="2 3">
    <name type="scientific">Brenthis ino</name>
    <name type="common">lesser marbled fritillary</name>
    <dbReference type="NCBI Taxonomy" id="405034"/>
    <lineage>
        <taxon>Eukaryota</taxon>
        <taxon>Metazoa</taxon>
        <taxon>Ecdysozoa</taxon>
        <taxon>Arthropoda</taxon>
        <taxon>Hexapoda</taxon>
        <taxon>Insecta</taxon>
        <taxon>Pterygota</taxon>
        <taxon>Neoptera</taxon>
        <taxon>Endopterygota</taxon>
        <taxon>Lepidoptera</taxon>
        <taxon>Glossata</taxon>
        <taxon>Ditrysia</taxon>
        <taxon>Papilionoidea</taxon>
        <taxon>Nymphalidae</taxon>
        <taxon>Heliconiinae</taxon>
        <taxon>Argynnini</taxon>
        <taxon>Brenthis</taxon>
    </lineage>
</organism>
<evidence type="ECO:0000256" key="1">
    <source>
        <dbReference type="SAM" id="SignalP"/>
    </source>
</evidence>
<feature type="non-terminal residue" evidence="2">
    <location>
        <position position="135"/>
    </location>
</feature>
<feature type="signal peptide" evidence="1">
    <location>
        <begin position="1"/>
        <end position="21"/>
    </location>
</feature>
<keyword evidence="3" id="KW-1185">Reference proteome</keyword>
<dbReference type="Proteomes" id="UP000838878">
    <property type="component" value="Chromosome 5"/>
</dbReference>
<accession>A0A8J9V6G6</accession>